<keyword evidence="1 4" id="KW-0378">Hydrolase</keyword>
<dbReference type="PROSITE" id="PS51635">
    <property type="entry name" value="PNPLA"/>
    <property type="match status" value="1"/>
</dbReference>
<name>A0A1M6QXS8_9CLOT</name>
<feature type="active site" description="Nucleophile" evidence="4">
    <location>
        <position position="39"/>
    </location>
</feature>
<dbReference type="InterPro" id="IPR002641">
    <property type="entry name" value="PNPLA_dom"/>
</dbReference>
<feature type="short sequence motif" description="GXGXXG" evidence="4">
    <location>
        <begin position="10"/>
        <end position="15"/>
    </location>
</feature>
<evidence type="ECO:0000256" key="1">
    <source>
        <dbReference type="ARBA" id="ARBA00022801"/>
    </source>
</evidence>
<evidence type="ECO:0000256" key="4">
    <source>
        <dbReference type="PROSITE-ProRule" id="PRU01161"/>
    </source>
</evidence>
<dbReference type="InterPro" id="IPR016035">
    <property type="entry name" value="Acyl_Trfase/lysoPLipase"/>
</dbReference>
<gene>
    <name evidence="6" type="ORF">SAMN02745248_02151</name>
</gene>
<evidence type="ECO:0000259" key="5">
    <source>
        <dbReference type="PROSITE" id="PS51635"/>
    </source>
</evidence>
<feature type="short sequence motif" description="GXSXG" evidence="4">
    <location>
        <begin position="37"/>
        <end position="41"/>
    </location>
</feature>
<accession>A0A1M6QXS8</accession>
<dbReference type="InterPro" id="IPR050301">
    <property type="entry name" value="NTE"/>
</dbReference>
<keyword evidence="2 4" id="KW-0442">Lipid degradation</keyword>
<dbReference type="Pfam" id="PF19890">
    <property type="entry name" value="DUF6363"/>
    <property type="match status" value="1"/>
</dbReference>
<dbReference type="EMBL" id="FRAD01000019">
    <property type="protein sequence ID" value="SHK24986.1"/>
    <property type="molecule type" value="Genomic_DNA"/>
</dbReference>
<dbReference type="STRING" id="1121331.SAMN02745248_02151"/>
<dbReference type="Proteomes" id="UP000183952">
    <property type="component" value="Unassembled WGS sequence"/>
</dbReference>
<dbReference type="InterPro" id="IPR045943">
    <property type="entry name" value="DUF6363"/>
</dbReference>
<reference evidence="6 7" key="1">
    <citation type="submission" date="2016-11" db="EMBL/GenBank/DDBJ databases">
        <authorList>
            <person name="Jaros S."/>
            <person name="Januszkiewicz K."/>
            <person name="Wedrychowicz H."/>
        </authorList>
    </citation>
    <scope>NUCLEOTIDE SEQUENCE [LARGE SCALE GENOMIC DNA]</scope>
    <source>
        <strain evidence="6 7">DSM 3090</strain>
    </source>
</reference>
<dbReference type="Gene3D" id="3.40.1090.10">
    <property type="entry name" value="Cytosolic phospholipase A2 catalytic domain"/>
    <property type="match status" value="2"/>
</dbReference>
<keyword evidence="3 4" id="KW-0443">Lipid metabolism</keyword>
<dbReference type="SUPFAM" id="SSF52151">
    <property type="entry name" value="FabD/lysophospholipase-like"/>
    <property type="match status" value="1"/>
</dbReference>
<feature type="active site" description="Proton acceptor" evidence="4">
    <location>
        <position position="159"/>
    </location>
</feature>
<proteinExistence type="predicted"/>
<dbReference type="InterPro" id="IPR037483">
    <property type="entry name" value="YjjU-like"/>
</dbReference>
<dbReference type="GO" id="GO:0016787">
    <property type="term" value="F:hydrolase activity"/>
    <property type="evidence" value="ECO:0007669"/>
    <property type="project" value="UniProtKB-UniRule"/>
</dbReference>
<evidence type="ECO:0000256" key="3">
    <source>
        <dbReference type="ARBA" id="ARBA00023098"/>
    </source>
</evidence>
<keyword evidence="7" id="KW-1185">Reference proteome</keyword>
<dbReference type="GO" id="GO:0016042">
    <property type="term" value="P:lipid catabolic process"/>
    <property type="evidence" value="ECO:0007669"/>
    <property type="project" value="UniProtKB-UniRule"/>
</dbReference>
<dbReference type="OrthoDB" id="9802424at2"/>
<evidence type="ECO:0000313" key="7">
    <source>
        <dbReference type="Proteomes" id="UP000183952"/>
    </source>
</evidence>
<evidence type="ECO:0000313" key="6">
    <source>
        <dbReference type="EMBL" id="SHK24986.1"/>
    </source>
</evidence>
<feature type="short sequence motif" description="DGA/G" evidence="4">
    <location>
        <begin position="159"/>
        <end position="161"/>
    </location>
</feature>
<dbReference type="Pfam" id="PF01734">
    <property type="entry name" value="Patatin"/>
    <property type="match status" value="1"/>
</dbReference>
<dbReference type="CDD" id="cd07208">
    <property type="entry name" value="Pat_hypo_Ecoli_yjju_like"/>
    <property type="match status" value="1"/>
</dbReference>
<dbReference type="PANTHER" id="PTHR14226">
    <property type="entry name" value="NEUROPATHY TARGET ESTERASE/SWISS CHEESE D.MELANOGASTER"/>
    <property type="match status" value="1"/>
</dbReference>
<sequence length="286" mass="33013">MYNAGLVLEGGGMRGIFTAGVLDFFMDKGVEFKNIIGVSAGACHACSFLSRQYGRAKKVSVDYIDDKNYCSVYNLIKTGDLFGEKFVYDEIPRKLDIFDNEAYLNNPSKLFVTVTDVESGEPAYIELRDCDKEVDLVRASASLPLVSRIVEFRGMKYLDGGISDSIPIRKIQEMGMKKNVIVLTQPEGYVKEPNKAMTFIKMKYRKYPQLIRKMENRYLIYNDTLRYIKQQENIGEVFVIRPEEALPLKRIEKDKEKLEDTYKKGYKRASALYDDMVKFLKEQEEY</sequence>
<organism evidence="6 7">
    <name type="scientific">Hathewaya proteolytica DSM 3090</name>
    <dbReference type="NCBI Taxonomy" id="1121331"/>
    <lineage>
        <taxon>Bacteria</taxon>
        <taxon>Bacillati</taxon>
        <taxon>Bacillota</taxon>
        <taxon>Clostridia</taxon>
        <taxon>Eubacteriales</taxon>
        <taxon>Clostridiaceae</taxon>
        <taxon>Hathewaya</taxon>
    </lineage>
</organism>
<evidence type="ECO:0000256" key="2">
    <source>
        <dbReference type="ARBA" id="ARBA00022963"/>
    </source>
</evidence>
<protein>
    <submittedName>
        <fullName evidence="6">Predicted phospholipase, patatin/cPLA2 family</fullName>
    </submittedName>
</protein>
<dbReference type="RefSeq" id="WP_072904084.1">
    <property type="nucleotide sequence ID" value="NZ_FRAD01000019.1"/>
</dbReference>
<dbReference type="PANTHER" id="PTHR14226:SF25">
    <property type="entry name" value="PHOSPHOESTERASE"/>
    <property type="match status" value="1"/>
</dbReference>
<dbReference type="AlphaFoldDB" id="A0A1M6QXS8"/>
<feature type="domain" description="PNPLA" evidence="5">
    <location>
        <begin position="6"/>
        <end position="172"/>
    </location>
</feature>